<sequence>MNTSFETNWIKENIEALDCESLQLIQGALEKIIRLVMHGGKAVRHRCRYMDNF</sequence>
<evidence type="ECO:0000313" key="1">
    <source>
        <dbReference type="EMBL" id="UQS83604.1"/>
    </source>
</evidence>
<dbReference type="Proteomes" id="UP000831947">
    <property type="component" value="Chromosome"/>
</dbReference>
<name>A0ABY4PDN4_9LACO</name>
<accession>A0ABY4PDN4</accession>
<keyword evidence="2" id="KW-1185">Reference proteome</keyword>
<organism evidence="1 2">
    <name type="scientific">Bombilactobacillus thymidiniphilus</name>
    <dbReference type="NCBI Taxonomy" id="2923363"/>
    <lineage>
        <taxon>Bacteria</taxon>
        <taxon>Bacillati</taxon>
        <taxon>Bacillota</taxon>
        <taxon>Bacilli</taxon>
        <taxon>Lactobacillales</taxon>
        <taxon>Lactobacillaceae</taxon>
        <taxon>Bombilactobacillus</taxon>
    </lineage>
</organism>
<proteinExistence type="predicted"/>
<gene>
    <name evidence="1" type="ORF">MOO47_07525</name>
</gene>
<evidence type="ECO:0000313" key="2">
    <source>
        <dbReference type="Proteomes" id="UP000831947"/>
    </source>
</evidence>
<protein>
    <submittedName>
        <fullName evidence="1">Uncharacterized protein</fullName>
    </submittedName>
</protein>
<dbReference type="RefSeq" id="WP_249512830.1">
    <property type="nucleotide sequence ID" value="NZ_CP093365.1"/>
</dbReference>
<reference evidence="1 2" key="1">
    <citation type="journal article" date="2022" name="Int. J. Syst. Evol. Microbiol.">
        <title>Apilactobacillus apisilvae sp. nov., Nicolia spurrieriana gen. nov. sp. nov., Bombilactobacillus folatiphilus sp. nov. and Bombilactobacillus thymidiniphilus sp. nov., four new lactic acid bacterial isolates from stingless bees Tetragonula carbonaria and Austroplebeia australis.</title>
        <authorList>
            <person name="Oliphant S.A."/>
            <person name="Watson-Haigh N.S."/>
            <person name="Sumby K.M."/>
            <person name="Gardner J."/>
            <person name="Groom S."/>
            <person name="Jiranek V."/>
        </authorList>
    </citation>
    <scope>NUCLEOTIDE SEQUENCE [LARGE SCALE GENOMIC DNA]</scope>
    <source>
        <strain evidence="1 2">SG4_A1</strain>
    </source>
</reference>
<dbReference type="EMBL" id="CP093365">
    <property type="protein sequence ID" value="UQS83604.1"/>
    <property type="molecule type" value="Genomic_DNA"/>
</dbReference>